<feature type="non-terminal residue" evidence="1">
    <location>
        <position position="48"/>
    </location>
</feature>
<comment type="caution">
    <text evidence="1">The sequence shown here is derived from an EMBL/GenBank/DDBJ whole genome shotgun (WGS) entry which is preliminary data.</text>
</comment>
<accession>A0ABN7X0G5</accession>
<feature type="non-terminal residue" evidence="1">
    <location>
        <position position="1"/>
    </location>
</feature>
<organism evidence="1 2">
    <name type="scientific">Gigaspora margarita</name>
    <dbReference type="NCBI Taxonomy" id="4874"/>
    <lineage>
        <taxon>Eukaryota</taxon>
        <taxon>Fungi</taxon>
        <taxon>Fungi incertae sedis</taxon>
        <taxon>Mucoromycota</taxon>
        <taxon>Glomeromycotina</taxon>
        <taxon>Glomeromycetes</taxon>
        <taxon>Diversisporales</taxon>
        <taxon>Gigasporaceae</taxon>
        <taxon>Gigaspora</taxon>
    </lineage>
</organism>
<evidence type="ECO:0000313" key="2">
    <source>
        <dbReference type="Proteomes" id="UP000789901"/>
    </source>
</evidence>
<reference evidence="1 2" key="1">
    <citation type="submission" date="2021-06" db="EMBL/GenBank/DDBJ databases">
        <authorList>
            <person name="Kallberg Y."/>
            <person name="Tangrot J."/>
            <person name="Rosling A."/>
        </authorList>
    </citation>
    <scope>NUCLEOTIDE SEQUENCE [LARGE SCALE GENOMIC DNA]</scope>
    <source>
        <strain evidence="1 2">120-4 pot B 10/14</strain>
    </source>
</reference>
<gene>
    <name evidence="1" type="ORF">GMARGA_LOCUS36694</name>
</gene>
<proteinExistence type="predicted"/>
<evidence type="ECO:0000313" key="1">
    <source>
        <dbReference type="EMBL" id="CAG8843718.1"/>
    </source>
</evidence>
<name>A0ABN7X0G5_GIGMA</name>
<protein>
    <submittedName>
        <fullName evidence="1">45464_t:CDS:1</fullName>
    </submittedName>
</protein>
<keyword evidence="2" id="KW-1185">Reference proteome</keyword>
<dbReference type="Proteomes" id="UP000789901">
    <property type="component" value="Unassembled WGS sequence"/>
</dbReference>
<sequence>TTDSGEGRSYVPIFSLNKNCEMRDLNNNRFSDKVILIQIHLDNNIKSQ</sequence>
<dbReference type="EMBL" id="CAJVQB010073349">
    <property type="protein sequence ID" value="CAG8843718.1"/>
    <property type="molecule type" value="Genomic_DNA"/>
</dbReference>